<dbReference type="GO" id="GO:0070979">
    <property type="term" value="P:protein K11-linked ubiquitination"/>
    <property type="evidence" value="ECO:0007669"/>
    <property type="project" value="TreeGrafter"/>
</dbReference>
<accession>A0A9W8BBL9</accession>
<dbReference type="GO" id="GO:0007091">
    <property type="term" value="P:metaphase/anaphase transition of mitotic cell cycle"/>
    <property type="evidence" value="ECO:0007669"/>
    <property type="project" value="TreeGrafter"/>
</dbReference>
<dbReference type="GO" id="GO:0005680">
    <property type="term" value="C:anaphase-promoting complex"/>
    <property type="evidence" value="ECO:0007669"/>
    <property type="project" value="InterPro"/>
</dbReference>
<name>A0A9W8BBL9_9FUNG</name>
<protein>
    <submittedName>
        <fullName evidence="6">Anaphase-promoting complex subunit 1</fullName>
    </submittedName>
</protein>
<feature type="region of interest" description="Disordered" evidence="5">
    <location>
        <begin position="910"/>
        <end position="937"/>
    </location>
</feature>
<proteinExistence type="inferred from homology"/>
<evidence type="ECO:0000256" key="3">
    <source>
        <dbReference type="ARBA" id="ARBA00022776"/>
    </source>
</evidence>
<dbReference type="Proteomes" id="UP001150907">
    <property type="component" value="Unassembled WGS sequence"/>
</dbReference>
<evidence type="ECO:0000313" key="7">
    <source>
        <dbReference type="Proteomes" id="UP001150907"/>
    </source>
</evidence>
<keyword evidence="3" id="KW-0498">Mitosis</keyword>
<keyword evidence="4" id="KW-0131">Cell cycle</keyword>
<evidence type="ECO:0000256" key="4">
    <source>
        <dbReference type="ARBA" id="ARBA00023306"/>
    </source>
</evidence>
<feature type="compositionally biased region" description="Basic and acidic residues" evidence="5">
    <location>
        <begin position="918"/>
        <end position="928"/>
    </location>
</feature>
<evidence type="ECO:0000256" key="2">
    <source>
        <dbReference type="ARBA" id="ARBA00022618"/>
    </source>
</evidence>
<dbReference type="PANTHER" id="PTHR12827">
    <property type="entry name" value="MEIOTIC CHECKPOINT REGULATOR TSG24 FAMILY MEMBER"/>
    <property type="match status" value="1"/>
</dbReference>
<gene>
    <name evidence="6" type="primary">APC1</name>
    <name evidence="6" type="ORF">H4R26_004070</name>
</gene>
<comment type="caution">
    <text evidence="6">The sequence shown here is derived from an EMBL/GenBank/DDBJ whole genome shotgun (WGS) entry which is preliminary data.</text>
</comment>
<dbReference type="EMBL" id="JANBQF010000392">
    <property type="protein sequence ID" value="KAJ2001565.1"/>
    <property type="molecule type" value="Genomic_DNA"/>
</dbReference>
<dbReference type="PANTHER" id="PTHR12827:SF3">
    <property type="entry name" value="ANAPHASE-PROMOTING COMPLEX SUBUNIT 1"/>
    <property type="match status" value="1"/>
</dbReference>
<dbReference type="GO" id="GO:0060090">
    <property type="term" value="F:molecular adaptor activity"/>
    <property type="evidence" value="ECO:0007669"/>
    <property type="project" value="TreeGrafter"/>
</dbReference>
<keyword evidence="7" id="KW-1185">Reference proteome</keyword>
<comment type="similarity">
    <text evidence="1">Belongs to the APC1 family.</text>
</comment>
<evidence type="ECO:0000256" key="5">
    <source>
        <dbReference type="SAM" id="MobiDB-lite"/>
    </source>
</evidence>
<sequence>PSLSVQRRASAAVSAAAIAATSRRKSNHGSTVKNNRRNSLLGRVSFNDSPGANYVADVFRDQRPTRAEIVLHLCWKESRQRVEPPITDPMAAKLFAIQTAIGNDVVCVFYPDIELLVGLETSGFVEVFRHSVRSVALVHAVRPDVDDLLVVTSSGSVALAFGGGEELVLLETPFQRRFSTIRCVEGEWATLVVGEGNHEDTVMSTRIPISRLVLAALDSLSFVLSPPSCSVLRRCAIASICRAKDDLDQIDKLALLLTRGDDKSTPTATIGARVKKEVRDRAAAVQYALHLVYEDAAMRNTESAARLYAFGQLLVLFAQQHVIVRAKQQYLCAGFRAPASGSAKATASRPRADCAIHSLPLFSKWLLAISNPDEAAPLPFPSFGSIGELFGLEDCKPAQGAPSSLWVLDTMANIFFRLCTSHNYSTVFLRLAADTDPLNLLHQLTPDLQWLISMTIVKLRGVCSNSWPAPVLALLGRQDLLANFCLAATDAQPHNATLKQHRPEIGYASSDEHMPIENKSVVDICEEAVELLARSRAKNTSGSSLERSTRALEFSNFAFGSDLRVDEAGRLLCLDAAVHTNTSLANIDSSDSTESASALYLDQVASRVLALPLGRSLFDFSTRNLNSQDALAIARPKVSARFRGLKSDIPWTAGATEISWSLFHSGVAAALSIERDQVKDVHPSWVLLNWPSDLDSDLDAATNEDMQKRYRDSLALHAGFLLGMGLLPRNNEPTDGRRKGLGRLRSGGPLCDIPPWQVFKYLSIRHGLTSIALLVGSACAHRGTMNSSVSKILSLHIPNLLPPGSSELMLLSYGTQAAAMLGLGLLFMGSQNRRMVEVMLRELSGIKRNAQGGASSRLDSSDPAESTAECYSLASGFALGLVVLGRGPSTQSLADLQLLDTLSEMMGSSHPGRLYGRGARDEPSHEAPDQQSSANGDEQVSNLGLISAIGLVFIGTNYEPAAQRLALPSAVQQLRTADPFMLLWKSLMRSLIMLDSILPTKLWVEAAVPLSPAAKSKALPADLCRVRLNIVAAACFAVALKYAGTEDRAAHATILAYFDEIEAIASKPALGYEPNLTRACAQSCLDILCTSAALVMAGSGDISTMARLRALHGVSSSRRYGNHMALHMALGMLFLGGGAQFTLSRSLESISMLLISLFPRFPRHYTDNHEHLQAWRHIWALCVEPRCLVVRDAATGKMCRNATVTIHRPGSTTDVQDIETLATPVPVLSLASAVSVRLQAPGYLPLEVDLLRMSATRQQLQARRVLYMQSDVDILETMVSGHGNLGMRQQYCEWLSSAQVLISNVVERLAANSPDAAPDLPSVASAVRAVERLRMCVRLSRYISTPGASDDALALGASGPAKDWTELTYVAWMSARAKILTLSHLETIRRMVTIYWTGSQLPGGGALNSDTFYSVVGLLKAALDLPAPTQAMDIAKHIPMATLVDFVLM</sequence>
<dbReference type="OrthoDB" id="26401at2759"/>
<dbReference type="InterPro" id="IPR011989">
    <property type="entry name" value="ARM-like"/>
</dbReference>
<organism evidence="6 7">
    <name type="scientific">Coemansia thaxteri</name>
    <dbReference type="NCBI Taxonomy" id="2663907"/>
    <lineage>
        <taxon>Eukaryota</taxon>
        <taxon>Fungi</taxon>
        <taxon>Fungi incertae sedis</taxon>
        <taxon>Zoopagomycota</taxon>
        <taxon>Kickxellomycotina</taxon>
        <taxon>Kickxellomycetes</taxon>
        <taxon>Kickxellales</taxon>
        <taxon>Kickxellaceae</taxon>
        <taxon>Coemansia</taxon>
    </lineage>
</organism>
<evidence type="ECO:0000256" key="1">
    <source>
        <dbReference type="ARBA" id="ARBA00010547"/>
    </source>
</evidence>
<reference evidence="6" key="1">
    <citation type="submission" date="2022-07" db="EMBL/GenBank/DDBJ databases">
        <title>Phylogenomic reconstructions and comparative analyses of Kickxellomycotina fungi.</title>
        <authorList>
            <person name="Reynolds N.K."/>
            <person name="Stajich J.E."/>
            <person name="Barry K."/>
            <person name="Grigoriev I.V."/>
            <person name="Crous P."/>
            <person name="Smith M.E."/>
        </authorList>
    </citation>
    <scope>NUCLEOTIDE SEQUENCE</scope>
    <source>
        <strain evidence="6">IMI 214461</strain>
    </source>
</reference>
<dbReference type="InterPro" id="IPR024990">
    <property type="entry name" value="Apc1"/>
</dbReference>
<evidence type="ECO:0000313" key="6">
    <source>
        <dbReference type="EMBL" id="KAJ2001565.1"/>
    </source>
</evidence>
<dbReference type="Gene3D" id="1.25.10.10">
    <property type="entry name" value="Leucine-rich Repeat Variant"/>
    <property type="match status" value="2"/>
</dbReference>
<feature type="non-terminal residue" evidence="6">
    <location>
        <position position="1"/>
    </location>
</feature>
<keyword evidence="2" id="KW-0132">Cell division</keyword>
<dbReference type="GO" id="GO:0051301">
    <property type="term" value="P:cell division"/>
    <property type="evidence" value="ECO:0007669"/>
    <property type="project" value="UniProtKB-KW"/>
</dbReference>
<dbReference type="GO" id="GO:0031145">
    <property type="term" value="P:anaphase-promoting complex-dependent catabolic process"/>
    <property type="evidence" value="ECO:0007669"/>
    <property type="project" value="TreeGrafter"/>
</dbReference>